<dbReference type="GO" id="GO:0016829">
    <property type="term" value="F:lyase activity"/>
    <property type="evidence" value="ECO:0007669"/>
    <property type="project" value="InterPro"/>
</dbReference>
<dbReference type="InterPro" id="IPR015421">
    <property type="entry name" value="PyrdxlP-dep_Trfase_major"/>
</dbReference>
<proteinExistence type="inferred from homology"/>
<dbReference type="InterPro" id="IPR001597">
    <property type="entry name" value="ArAA_b-elim_lyase/Thr_aldolase"/>
</dbReference>
<dbReference type="Gene3D" id="3.90.1150.10">
    <property type="entry name" value="Aspartate Aminotransferase, domain 1"/>
    <property type="match status" value="1"/>
</dbReference>
<name>A0A6J6LWI8_9ZZZZ</name>
<protein>
    <submittedName>
        <fullName evidence="5">Unannotated protein</fullName>
    </submittedName>
</protein>
<dbReference type="CDD" id="cd06502">
    <property type="entry name" value="TA_like"/>
    <property type="match status" value="1"/>
</dbReference>
<organism evidence="5">
    <name type="scientific">freshwater metagenome</name>
    <dbReference type="NCBI Taxonomy" id="449393"/>
    <lineage>
        <taxon>unclassified sequences</taxon>
        <taxon>metagenomes</taxon>
        <taxon>ecological metagenomes</taxon>
    </lineage>
</organism>
<gene>
    <name evidence="5" type="ORF">UFOPK2254_01027</name>
</gene>
<evidence type="ECO:0000256" key="3">
    <source>
        <dbReference type="ARBA" id="ARBA00022898"/>
    </source>
</evidence>
<dbReference type="PANTHER" id="PTHR48097:SF5">
    <property type="entry name" value="LOW SPECIFICITY L-THREONINE ALDOLASE"/>
    <property type="match status" value="1"/>
</dbReference>
<evidence type="ECO:0000256" key="1">
    <source>
        <dbReference type="ARBA" id="ARBA00001933"/>
    </source>
</evidence>
<dbReference type="InterPro" id="IPR015422">
    <property type="entry name" value="PyrdxlP-dep_Trfase_small"/>
</dbReference>
<reference evidence="5" key="1">
    <citation type="submission" date="2020-05" db="EMBL/GenBank/DDBJ databases">
        <authorList>
            <person name="Chiriac C."/>
            <person name="Salcher M."/>
            <person name="Ghai R."/>
            <person name="Kavagutti S V."/>
        </authorList>
    </citation>
    <scope>NUCLEOTIDE SEQUENCE</scope>
</reference>
<dbReference type="InterPro" id="IPR015424">
    <property type="entry name" value="PyrdxlP-dep_Trfase"/>
</dbReference>
<keyword evidence="3" id="KW-0663">Pyridoxal phosphate</keyword>
<evidence type="ECO:0000313" key="5">
    <source>
        <dbReference type="EMBL" id="CAB4666280.1"/>
    </source>
</evidence>
<evidence type="ECO:0000256" key="2">
    <source>
        <dbReference type="ARBA" id="ARBA00006966"/>
    </source>
</evidence>
<dbReference type="EMBL" id="CAEZWO010000107">
    <property type="protein sequence ID" value="CAB4666280.1"/>
    <property type="molecule type" value="Genomic_DNA"/>
</dbReference>
<dbReference type="SUPFAM" id="SSF53383">
    <property type="entry name" value="PLP-dependent transferases"/>
    <property type="match status" value="1"/>
</dbReference>
<evidence type="ECO:0000259" key="4">
    <source>
        <dbReference type="Pfam" id="PF01212"/>
    </source>
</evidence>
<dbReference type="Gene3D" id="3.40.640.10">
    <property type="entry name" value="Type I PLP-dependent aspartate aminotransferase-like (Major domain)"/>
    <property type="match status" value="1"/>
</dbReference>
<comment type="cofactor">
    <cofactor evidence="1">
        <name>pyridoxal 5'-phosphate</name>
        <dbReference type="ChEBI" id="CHEBI:597326"/>
    </cofactor>
</comment>
<comment type="similarity">
    <text evidence="2">Belongs to the threonine aldolase family.</text>
</comment>
<accession>A0A6J6LWI8</accession>
<feature type="domain" description="Aromatic amino acid beta-eliminating lyase/threonine aldolase" evidence="4">
    <location>
        <begin position="11"/>
        <end position="297"/>
    </location>
</feature>
<dbReference type="AlphaFoldDB" id="A0A6J6LWI8"/>
<sequence length="353" mass="38453">MSKTSSEWRGFASDNYSGIHPEILDAIASVNSGHQIAYGDDEVTASLQKLMTQHFGKEARVFPVFNGTGANVIALQATVKSWEAVICAATAHVNVDEGGAPEKVGQLKLWTIPTPDGKLTPDLIAKQAWGFGDVHRAQPAVVTITQSTELGTLYTIEEIKAITKYAHSLGMMVHLDGARISNAAAALGTGFREFTTDAGIDILSFGGTKNGAMASEAIVVLNPALNNSIPFIRKTSMQLASKMRFISAQLEALLTNDLWLRNASHSNEMAHKLFMAVKEIPGVHIVRPVEANAVFAILPQDVTERLQQRFRFYTWDQSTGEVRWMCSWDTTSDDVEVFATAIAEEMLANKGKN</sequence>
<dbReference type="GO" id="GO:0006520">
    <property type="term" value="P:amino acid metabolic process"/>
    <property type="evidence" value="ECO:0007669"/>
    <property type="project" value="InterPro"/>
</dbReference>
<dbReference type="PANTHER" id="PTHR48097">
    <property type="entry name" value="L-THREONINE ALDOLASE-RELATED"/>
    <property type="match status" value="1"/>
</dbReference>
<dbReference type="Pfam" id="PF01212">
    <property type="entry name" value="Beta_elim_lyase"/>
    <property type="match status" value="1"/>
</dbReference>